<name>A0A068S8N9_9FUNG</name>
<protein>
    <submittedName>
        <fullName evidence="2">Uncharacterized protein</fullName>
    </submittedName>
</protein>
<sequence length="124" mass="13956">MRFSLTTLAVVALTATATASKIFGDDTIVNRIDDYRDNYEIPEDNLLPDECESWVSHCEEYINKEFPTSSPMEFEKNYIPVAECGQGPAYTAMSLSCHAIKVNQQTAELAKLSGYKRWTGKLSY</sequence>
<organism evidence="2 3">
    <name type="scientific">Lichtheimia corymbifera JMRC:FSU:9682</name>
    <dbReference type="NCBI Taxonomy" id="1263082"/>
    <lineage>
        <taxon>Eukaryota</taxon>
        <taxon>Fungi</taxon>
        <taxon>Fungi incertae sedis</taxon>
        <taxon>Mucoromycota</taxon>
        <taxon>Mucoromycotina</taxon>
        <taxon>Mucoromycetes</taxon>
        <taxon>Mucorales</taxon>
        <taxon>Lichtheimiaceae</taxon>
        <taxon>Lichtheimia</taxon>
    </lineage>
</organism>
<reference evidence="2" key="1">
    <citation type="submission" date="2013-08" db="EMBL/GenBank/DDBJ databases">
        <title>Gene expansion shapes genome architecture in the human pathogen Lichtheimia corymbifera: an evolutionary genomics analysis in the ancient terrestrial Mucorales (Mucoromycotina).</title>
        <authorList>
            <person name="Schwartze V.U."/>
            <person name="Winter S."/>
            <person name="Shelest E."/>
            <person name="Marcet-Houben M."/>
            <person name="Horn F."/>
            <person name="Wehner S."/>
            <person name="Hoffmann K."/>
            <person name="Riege K."/>
            <person name="Sammeth M."/>
            <person name="Nowrousian M."/>
            <person name="Valiante V."/>
            <person name="Linde J."/>
            <person name="Jacobsen I.D."/>
            <person name="Marz M."/>
            <person name="Brakhage A.A."/>
            <person name="Gabaldon T."/>
            <person name="Bocker S."/>
            <person name="Voigt K."/>
        </authorList>
    </citation>
    <scope>NUCLEOTIDE SEQUENCE [LARGE SCALE GENOMIC DNA]</scope>
    <source>
        <strain evidence="2">FSU 9682</strain>
    </source>
</reference>
<dbReference type="OrthoDB" id="10327725at2759"/>
<comment type="caution">
    <text evidence="2">The sequence shown here is derived from an EMBL/GenBank/DDBJ whole genome shotgun (WGS) entry which is preliminary data.</text>
</comment>
<evidence type="ECO:0000313" key="3">
    <source>
        <dbReference type="Proteomes" id="UP000027586"/>
    </source>
</evidence>
<accession>A0A068S8N9</accession>
<dbReference type="AlphaFoldDB" id="A0A068S8N9"/>
<evidence type="ECO:0000256" key="1">
    <source>
        <dbReference type="SAM" id="SignalP"/>
    </source>
</evidence>
<feature type="signal peptide" evidence="1">
    <location>
        <begin position="1"/>
        <end position="19"/>
    </location>
</feature>
<dbReference type="Proteomes" id="UP000027586">
    <property type="component" value="Unassembled WGS sequence"/>
</dbReference>
<proteinExistence type="predicted"/>
<keyword evidence="1" id="KW-0732">Signal</keyword>
<evidence type="ECO:0000313" key="2">
    <source>
        <dbReference type="EMBL" id="CDH57596.1"/>
    </source>
</evidence>
<gene>
    <name evidence="2" type="ORF">LCOR_08511.1</name>
</gene>
<dbReference type="EMBL" id="CBTN010000047">
    <property type="protein sequence ID" value="CDH57596.1"/>
    <property type="molecule type" value="Genomic_DNA"/>
</dbReference>
<keyword evidence="3" id="KW-1185">Reference proteome</keyword>
<feature type="chain" id="PRO_5001655916" evidence="1">
    <location>
        <begin position="20"/>
        <end position="124"/>
    </location>
</feature>
<dbReference type="VEuPathDB" id="FungiDB:LCOR_08511.1"/>